<dbReference type="EMBL" id="JXAK01000060">
    <property type="protein sequence ID" value="KIL38459.1"/>
    <property type="molecule type" value="Genomic_DNA"/>
</dbReference>
<comment type="caution">
    <text evidence="1">The sequence shown here is derived from an EMBL/GenBank/DDBJ whole genome shotgun (WGS) entry which is preliminary data.</text>
</comment>
<reference evidence="1 2" key="1">
    <citation type="submission" date="2014-12" db="EMBL/GenBank/DDBJ databases">
        <title>Draft genome sequence of Paenibacillus kamchatkensis strain B-2647.</title>
        <authorList>
            <person name="Karlyshev A.V."/>
            <person name="Kudryashova E.B."/>
        </authorList>
    </citation>
    <scope>NUCLEOTIDE SEQUENCE [LARGE SCALE GENOMIC DNA]</scope>
    <source>
        <strain evidence="1 2">VKM B-2647</strain>
    </source>
</reference>
<name>A0ABR5ABM2_9BACL</name>
<dbReference type="Pfam" id="PF10842">
    <property type="entry name" value="DUF2642"/>
    <property type="match status" value="1"/>
</dbReference>
<dbReference type="InterPro" id="IPR020139">
    <property type="entry name" value="DUF2642"/>
</dbReference>
<protein>
    <recommendedName>
        <fullName evidence="3">DUF2642 domain-containing protein</fullName>
    </recommendedName>
</protein>
<keyword evidence="2" id="KW-1185">Reference proteome</keyword>
<evidence type="ECO:0008006" key="3">
    <source>
        <dbReference type="Google" id="ProtNLM"/>
    </source>
</evidence>
<evidence type="ECO:0000313" key="2">
    <source>
        <dbReference type="Proteomes" id="UP000031967"/>
    </source>
</evidence>
<evidence type="ECO:0000313" key="1">
    <source>
        <dbReference type="EMBL" id="KIL38459.1"/>
    </source>
</evidence>
<dbReference type="RefSeq" id="WP_041051120.1">
    <property type="nucleotide sequence ID" value="NZ_JXAK01000060.1"/>
</dbReference>
<sequence length="108" mass="12186">MRLETNRSITAMNRKLDALRAGIRRDLRRELYSQKFSSFVGRAVENAHNAQFRDIARQYVNKSVVVTTTAGTVSGTVIRVADDFMAIQETRASQLLVPFRSTASIRPL</sequence>
<gene>
    <name evidence="1" type="ORF">SD70_26180</name>
</gene>
<organism evidence="1 2">
    <name type="scientific">Gordoniibacillus kamchatkensis</name>
    <dbReference type="NCBI Taxonomy" id="1590651"/>
    <lineage>
        <taxon>Bacteria</taxon>
        <taxon>Bacillati</taxon>
        <taxon>Bacillota</taxon>
        <taxon>Bacilli</taxon>
        <taxon>Bacillales</taxon>
        <taxon>Paenibacillaceae</taxon>
        <taxon>Gordoniibacillus</taxon>
    </lineage>
</organism>
<accession>A0ABR5ABM2</accession>
<proteinExistence type="predicted"/>
<dbReference type="Proteomes" id="UP000031967">
    <property type="component" value="Unassembled WGS sequence"/>
</dbReference>